<comment type="caution">
    <text evidence="14">The sequence shown here is derived from an EMBL/GenBank/DDBJ whole genome shotgun (WGS) entry which is preliminary data.</text>
</comment>
<evidence type="ECO:0000256" key="3">
    <source>
        <dbReference type="ARBA" id="ARBA00022670"/>
    </source>
</evidence>
<accession>A0ABW3BCE3</accession>
<evidence type="ECO:0000256" key="10">
    <source>
        <dbReference type="ARBA" id="ARBA00023136"/>
    </source>
</evidence>
<keyword evidence="3 11" id="KW-0645">Protease</keyword>
<evidence type="ECO:0000313" key="15">
    <source>
        <dbReference type="Proteomes" id="UP001596956"/>
    </source>
</evidence>
<evidence type="ECO:0000256" key="7">
    <source>
        <dbReference type="ARBA" id="ARBA00022833"/>
    </source>
</evidence>
<evidence type="ECO:0000256" key="1">
    <source>
        <dbReference type="ARBA" id="ARBA00004651"/>
    </source>
</evidence>
<evidence type="ECO:0000256" key="4">
    <source>
        <dbReference type="ARBA" id="ARBA00022692"/>
    </source>
</evidence>
<feature type="non-terminal residue" evidence="14">
    <location>
        <position position="122"/>
    </location>
</feature>
<evidence type="ECO:0000256" key="6">
    <source>
        <dbReference type="ARBA" id="ARBA00022801"/>
    </source>
</evidence>
<proteinExistence type="inferred from homology"/>
<comment type="similarity">
    <text evidence="11">Belongs to the peptidase M48 family.</text>
</comment>
<evidence type="ECO:0000256" key="5">
    <source>
        <dbReference type="ARBA" id="ARBA00022723"/>
    </source>
</evidence>
<dbReference type="InterPro" id="IPR050083">
    <property type="entry name" value="HtpX_protease"/>
</dbReference>
<evidence type="ECO:0000256" key="8">
    <source>
        <dbReference type="ARBA" id="ARBA00022989"/>
    </source>
</evidence>
<dbReference type="InterPro" id="IPR001915">
    <property type="entry name" value="Peptidase_M48"/>
</dbReference>
<keyword evidence="4 12" id="KW-0812">Transmembrane</keyword>
<comment type="subcellular location">
    <subcellularLocation>
        <location evidence="1">Cell membrane</location>
        <topology evidence="1">Multi-pass membrane protein</topology>
    </subcellularLocation>
</comment>
<feature type="domain" description="Peptidase M48" evidence="13">
    <location>
        <begin position="67"/>
        <end position="121"/>
    </location>
</feature>
<keyword evidence="2" id="KW-1003">Cell membrane</keyword>
<evidence type="ECO:0000313" key="14">
    <source>
        <dbReference type="EMBL" id="MFD0800760.1"/>
    </source>
</evidence>
<dbReference type="EMBL" id="JBHTHR010000095">
    <property type="protein sequence ID" value="MFD0800760.1"/>
    <property type="molecule type" value="Genomic_DNA"/>
</dbReference>
<keyword evidence="15" id="KW-1185">Reference proteome</keyword>
<dbReference type="PANTHER" id="PTHR43221">
    <property type="entry name" value="PROTEASE HTPX"/>
    <property type="match status" value="1"/>
</dbReference>
<gene>
    <name evidence="14" type="ORF">ACFQZU_05430</name>
</gene>
<dbReference type="EC" id="3.4.24.-" evidence="14"/>
<sequence>MQLNTIRAAALLVGVSALVVVASWIAGGVQGLQIGIVAVVGLTAVVFFFGDSLALRAMRARPVSEIEQPDLYRIVRDLATRARQPMPRLYLSPTAAPNAFATGRSPRCAAVCCTTGLLRTLS</sequence>
<evidence type="ECO:0000256" key="11">
    <source>
        <dbReference type="RuleBase" id="RU003983"/>
    </source>
</evidence>
<organism evidence="14 15">
    <name type="scientific">Streptomonospora algeriensis</name>
    <dbReference type="NCBI Taxonomy" id="995084"/>
    <lineage>
        <taxon>Bacteria</taxon>
        <taxon>Bacillati</taxon>
        <taxon>Actinomycetota</taxon>
        <taxon>Actinomycetes</taxon>
        <taxon>Streptosporangiales</taxon>
        <taxon>Nocardiopsidaceae</taxon>
        <taxon>Streptomonospora</taxon>
    </lineage>
</organism>
<name>A0ABW3BCE3_9ACTN</name>
<keyword evidence="6 11" id="KW-0378">Hydrolase</keyword>
<keyword evidence="9 11" id="KW-0482">Metalloprotease</keyword>
<reference evidence="15" key="1">
    <citation type="journal article" date="2019" name="Int. J. Syst. Evol. Microbiol.">
        <title>The Global Catalogue of Microorganisms (GCM) 10K type strain sequencing project: providing services to taxonomists for standard genome sequencing and annotation.</title>
        <authorList>
            <consortium name="The Broad Institute Genomics Platform"/>
            <consortium name="The Broad Institute Genome Sequencing Center for Infectious Disease"/>
            <person name="Wu L."/>
            <person name="Ma J."/>
        </authorList>
    </citation>
    <scope>NUCLEOTIDE SEQUENCE [LARGE SCALE GENOMIC DNA]</scope>
    <source>
        <strain evidence="15">CCUG 63369</strain>
    </source>
</reference>
<keyword evidence="7 11" id="KW-0862">Zinc</keyword>
<keyword evidence="5" id="KW-0479">Metal-binding</keyword>
<evidence type="ECO:0000259" key="13">
    <source>
        <dbReference type="Pfam" id="PF01435"/>
    </source>
</evidence>
<comment type="cofactor">
    <cofactor evidence="11">
        <name>Zn(2+)</name>
        <dbReference type="ChEBI" id="CHEBI:29105"/>
    </cofactor>
    <text evidence="11">Binds 1 zinc ion per subunit.</text>
</comment>
<dbReference type="Pfam" id="PF01435">
    <property type="entry name" value="Peptidase_M48"/>
    <property type="match status" value="1"/>
</dbReference>
<protein>
    <submittedName>
        <fullName evidence="14">M48 family metalloprotease</fullName>
        <ecNumber evidence="14">3.4.24.-</ecNumber>
    </submittedName>
</protein>
<keyword evidence="10 12" id="KW-0472">Membrane</keyword>
<dbReference type="Gene3D" id="3.30.2010.10">
    <property type="entry name" value="Metalloproteases ('zincins'), catalytic domain"/>
    <property type="match status" value="1"/>
</dbReference>
<evidence type="ECO:0000256" key="12">
    <source>
        <dbReference type="SAM" id="Phobius"/>
    </source>
</evidence>
<dbReference type="PANTHER" id="PTHR43221:SF1">
    <property type="entry name" value="PROTEASE HTPX"/>
    <property type="match status" value="1"/>
</dbReference>
<dbReference type="Proteomes" id="UP001596956">
    <property type="component" value="Unassembled WGS sequence"/>
</dbReference>
<keyword evidence="8 12" id="KW-1133">Transmembrane helix</keyword>
<evidence type="ECO:0000256" key="9">
    <source>
        <dbReference type="ARBA" id="ARBA00023049"/>
    </source>
</evidence>
<feature type="transmembrane region" description="Helical" evidence="12">
    <location>
        <begin position="32"/>
        <end position="50"/>
    </location>
</feature>
<dbReference type="GO" id="GO:0008237">
    <property type="term" value="F:metallopeptidase activity"/>
    <property type="evidence" value="ECO:0007669"/>
    <property type="project" value="UniProtKB-KW"/>
</dbReference>
<evidence type="ECO:0000256" key="2">
    <source>
        <dbReference type="ARBA" id="ARBA00022475"/>
    </source>
</evidence>